<gene>
    <name evidence="4" type="ORF">HYN49_13015</name>
</gene>
<evidence type="ECO:0000256" key="1">
    <source>
        <dbReference type="ARBA" id="ARBA00022729"/>
    </source>
</evidence>
<proteinExistence type="predicted"/>
<dbReference type="EMBL" id="CP029187">
    <property type="protein sequence ID" value="AWI26739.1"/>
    <property type="molecule type" value="Genomic_DNA"/>
</dbReference>
<dbReference type="Proteomes" id="UP000244937">
    <property type="component" value="Chromosome"/>
</dbReference>
<keyword evidence="5" id="KW-1185">Reference proteome</keyword>
<protein>
    <recommendedName>
        <fullName evidence="3">Peptide-N-glycosidase F N-terminal domain-containing protein</fullName>
    </recommendedName>
</protein>
<dbReference type="InterPro" id="IPR014784">
    <property type="entry name" value="Cu2_ascorb_mOase-like_C"/>
</dbReference>
<sequence>MACLFLNTFDSKASTTPVHHFPAKKALTIYNLTVFDEILFFDGYAATVSAPTPPPGVIRHRNDLYAKMLTEDELASFGPSVTMNVTVKASCDNYDRIGNVNLAFVPKGAATYNPNDVQRIELGRFITPFMNKNATPNEVPYTFNVSNIYKIFNDPSITAVYDIWVELEIFGVPYAAQNEIAGCSGRNDVFFGTLEFVSDTDAIGESGYNYLLPLNFKKDLNNYAAGATDVIGQTVRTINFNLPAAVNNASFYLITSNHGSNSGGEEYNRRNHFIYRDNNLVLIYQPGSPTCEPFRMYNTQSNGIYGPTPLTPAEWQSFSNWCPGDVIPIRRIPLGNLAAGAHSFKITVPSAQFVGQQGYIPVSVYLQGNMTTPLSTSDINEASFTLYPNPANDYVTIQSDAQVKDVKLCNVLGQEILKGNSGGQIDLSSLQSGVYIVQIRFADDKVAVKRLIKE</sequence>
<dbReference type="AlphaFoldDB" id="A0A2S1SK41"/>
<organism evidence="4 5">
    <name type="scientific">Flavobacterium pallidum</name>
    <dbReference type="NCBI Taxonomy" id="2172098"/>
    <lineage>
        <taxon>Bacteria</taxon>
        <taxon>Pseudomonadati</taxon>
        <taxon>Bacteroidota</taxon>
        <taxon>Flavobacteriia</taxon>
        <taxon>Flavobacteriales</taxon>
        <taxon>Flavobacteriaceae</taxon>
        <taxon>Flavobacterium</taxon>
    </lineage>
</organism>
<dbReference type="NCBIfam" id="TIGR04183">
    <property type="entry name" value="Por_Secre_tail"/>
    <property type="match status" value="1"/>
</dbReference>
<keyword evidence="1" id="KW-0732">Signal</keyword>
<dbReference type="InterPro" id="IPR008977">
    <property type="entry name" value="PHM/PNGase_F_dom_sf"/>
</dbReference>
<feature type="domain" description="Peptide-N-glycosidase F N-terminal" evidence="3">
    <location>
        <begin position="31"/>
        <end position="182"/>
    </location>
</feature>
<dbReference type="Gene3D" id="2.60.120.230">
    <property type="match status" value="2"/>
</dbReference>
<evidence type="ECO:0000259" key="3">
    <source>
        <dbReference type="SMART" id="SM01290"/>
    </source>
</evidence>
<dbReference type="SMART" id="SM01290">
    <property type="entry name" value="N-glycanase_N"/>
    <property type="match status" value="1"/>
</dbReference>
<dbReference type="Pfam" id="PF09112">
    <property type="entry name" value="N-glycanase_N"/>
    <property type="match status" value="1"/>
</dbReference>
<reference evidence="4 5" key="1">
    <citation type="submission" date="2018-05" db="EMBL/GenBank/DDBJ databases">
        <title>Genome sequencing of Flavobacterium sp. HYN0049.</title>
        <authorList>
            <person name="Yi H."/>
            <person name="Baek C."/>
        </authorList>
    </citation>
    <scope>NUCLEOTIDE SEQUENCE [LARGE SCALE GENOMIC DNA]</scope>
    <source>
        <strain evidence="4 5">HYN0049</strain>
    </source>
</reference>
<dbReference type="Pfam" id="PF09113">
    <property type="entry name" value="N-glycanase_C"/>
    <property type="match status" value="1"/>
</dbReference>
<dbReference type="GO" id="GO:0016715">
    <property type="term" value="F:oxidoreductase activity, acting on paired donors, with incorporation or reduction of molecular oxygen, reduced ascorbate as one donor, and incorporation of one atom of oxygen"/>
    <property type="evidence" value="ECO:0007669"/>
    <property type="project" value="InterPro"/>
</dbReference>
<keyword evidence="2" id="KW-1015">Disulfide bond</keyword>
<dbReference type="KEGG" id="fpal:HYN49_13015"/>
<evidence type="ECO:0000313" key="5">
    <source>
        <dbReference type="Proteomes" id="UP000244937"/>
    </source>
</evidence>
<dbReference type="Pfam" id="PF18962">
    <property type="entry name" value="Por_Secre_tail"/>
    <property type="match status" value="1"/>
</dbReference>
<name>A0A2S1SK41_9FLAO</name>
<dbReference type="SUPFAM" id="SSF49742">
    <property type="entry name" value="PHM/PNGase F"/>
    <property type="match status" value="1"/>
</dbReference>
<dbReference type="InterPro" id="IPR015196">
    <property type="entry name" value="PngaseF_N"/>
</dbReference>
<dbReference type="InterPro" id="IPR026444">
    <property type="entry name" value="Secre_tail"/>
</dbReference>
<evidence type="ECO:0000313" key="4">
    <source>
        <dbReference type="EMBL" id="AWI26739.1"/>
    </source>
</evidence>
<accession>A0A2S1SK41</accession>
<dbReference type="InterPro" id="IPR015197">
    <property type="entry name" value="PngaseF_C"/>
</dbReference>
<evidence type="ECO:0000256" key="2">
    <source>
        <dbReference type="ARBA" id="ARBA00023157"/>
    </source>
</evidence>